<keyword evidence="1" id="KW-1133">Transmembrane helix</keyword>
<evidence type="ECO:0000313" key="2">
    <source>
        <dbReference type="EMBL" id="GAG71018.1"/>
    </source>
</evidence>
<feature type="transmembrane region" description="Helical" evidence="1">
    <location>
        <begin position="5"/>
        <end position="22"/>
    </location>
</feature>
<sequence length="61" mass="6741">MIKKLLINLLGGIAVTIGLLNWNNYPFGGISLILGFMIIVLIPKFLIADKDDIENLKSKLT</sequence>
<organism evidence="2">
    <name type="scientific">marine sediment metagenome</name>
    <dbReference type="NCBI Taxonomy" id="412755"/>
    <lineage>
        <taxon>unclassified sequences</taxon>
        <taxon>metagenomes</taxon>
        <taxon>ecological metagenomes</taxon>
    </lineage>
</organism>
<gene>
    <name evidence="2" type="ORF">S01H4_11160</name>
</gene>
<name>X1AED7_9ZZZZ</name>
<dbReference type="AlphaFoldDB" id="X1AED7"/>
<reference evidence="2" key="1">
    <citation type="journal article" date="2014" name="Front. Microbiol.">
        <title>High frequency of phylogenetically diverse reductive dehalogenase-homologous genes in deep subseafloor sedimentary metagenomes.</title>
        <authorList>
            <person name="Kawai M."/>
            <person name="Futagami T."/>
            <person name="Toyoda A."/>
            <person name="Takaki Y."/>
            <person name="Nishi S."/>
            <person name="Hori S."/>
            <person name="Arai W."/>
            <person name="Tsubouchi T."/>
            <person name="Morono Y."/>
            <person name="Uchiyama I."/>
            <person name="Ito T."/>
            <person name="Fujiyama A."/>
            <person name="Inagaki F."/>
            <person name="Takami H."/>
        </authorList>
    </citation>
    <scope>NUCLEOTIDE SEQUENCE</scope>
    <source>
        <strain evidence="2">Expedition CK06-06</strain>
    </source>
</reference>
<protein>
    <submittedName>
        <fullName evidence="2">Uncharacterized protein</fullName>
    </submittedName>
</protein>
<keyword evidence="1" id="KW-0472">Membrane</keyword>
<accession>X1AED7</accession>
<proteinExistence type="predicted"/>
<keyword evidence="1" id="KW-0812">Transmembrane</keyword>
<feature type="transmembrane region" description="Helical" evidence="1">
    <location>
        <begin position="28"/>
        <end position="47"/>
    </location>
</feature>
<dbReference type="EMBL" id="BART01004452">
    <property type="protein sequence ID" value="GAG71018.1"/>
    <property type="molecule type" value="Genomic_DNA"/>
</dbReference>
<comment type="caution">
    <text evidence="2">The sequence shown here is derived from an EMBL/GenBank/DDBJ whole genome shotgun (WGS) entry which is preliminary data.</text>
</comment>
<evidence type="ECO:0000256" key="1">
    <source>
        <dbReference type="SAM" id="Phobius"/>
    </source>
</evidence>